<accession>A0A7R8CHW4</accession>
<dbReference type="OrthoDB" id="10264196at2759"/>
<keyword evidence="6" id="KW-1185">Reference proteome</keyword>
<sequence>MTSLAEPQQHASPSTLEINTLQDSQTKPKESIIDAYKAGQRVFGENYIQELLDKSLDPELQRECPDISWHFIGNIQSKNVSKLLKVSHLSVIHTIGSLKIAEKIQNACLSRSLSFDVLVQVNTSGEEAKGGVRPGEETSGLVGYILNECHNLRFVGLMTIGAYDSSLEAGVDNPDFIELRKSRVSVASTFNLTENDLRLSMGMSSDLENAICLGSTDVRVGRQIFGAREYAKKD</sequence>
<dbReference type="NCBIfam" id="TIGR00044">
    <property type="entry name" value="YggS family pyridoxal phosphate-dependent enzyme"/>
    <property type="match status" value="1"/>
</dbReference>
<comment type="caution">
    <text evidence="2">Lacks conserved residue(s) required for the propagation of feature annotation.</text>
</comment>
<dbReference type="EMBL" id="HG994589">
    <property type="protein sequence ID" value="CAF2790186.1"/>
    <property type="molecule type" value="Genomic_DNA"/>
</dbReference>
<proteinExistence type="inferred from homology"/>
<dbReference type="Gene3D" id="3.20.20.10">
    <property type="entry name" value="Alanine racemase"/>
    <property type="match status" value="1"/>
</dbReference>
<dbReference type="PANTHER" id="PTHR10146">
    <property type="entry name" value="PROLINE SYNTHETASE CO-TRANSCRIBED BACTERIAL HOMOLOG PROTEIN"/>
    <property type="match status" value="1"/>
</dbReference>
<evidence type="ECO:0000256" key="1">
    <source>
        <dbReference type="ARBA" id="ARBA00022898"/>
    </source>
</evidence>
<dbReference type="SUPFAM" id="SSF51419">
    <property type="entry name" value="PLP-binding barrel"/>
    <property type="match status" value="1"/>
</dbReference>
<dbReference type="InterPro" id="IPR029066">
    <property type="entry name" value="PLP-binding_barrel"/>
</dbReference>
<evidence type="ECO:0000259" key="4">
    <source>
        <dbReference type="Pfam" id="PF01168"/>
    </source>
</evidence>
<organism evidence="5 6">
    <name type="scientific">Lepeophtheirus salmonis</name>
    <name type="common">Salmon louse</name>
    <name type="synonym">Caligus salmonis</name>
    <dbReference type="NCBI Taxonomy" id="72036"/>
    <lineage>
        <taxon>Eukaryota</taxon>
        <taxon>Metazoa</taxon>
        <taxon>Ecdysozoa</taxon>
        <taxon>Arthropoda</taxon>
        <taxon>Crustacea</taxon>
        <taxon>Multicrustacea</taxon>
        <taxon>Hexanauplia</taxon>
        <taxon>Copepoda</taxon>
        <taxon>Siphonostomatoida</taxon>
        <taxon>Caligidae</taxon>
        <taxon>Lepeophtheirus</taxon>
    </lineage>
</organism>
<dbReference type="GO" id="GO:0030170">
    <property type="term" value="F:pyridoxal phosphate binding"/>
    <property type="evidence" value="ECO:0007669"/>
    <property type="project" value="UniProtKB-UniRule"/>
</dbReference>
<dbReference type="InterPro" id="IPR001608">
    <property type="entry name" value="Ala_racemase_N"/>
</dbReference>
<evidence type="ECO:0000256" key="3">
    <source>
        <dbReference type="RuleBase" id="RU004514"/>
    </source>
</evidence>
<dbReference type="InterPro" id="IPR011078">
    <property type="entry name" value="PyrdxlP_homeostasis"/>
</dbReference>
<reference evidence="5" key="1">
    <citation type="submission" date="2021-02" db="EMBL/GenBank/DDBJ databases">
        <authorList>
            <person name="Bekaert M."/>
        </authorList>
    </citation>
    <scope>NUCLEOTIDE SEQUENCE</scope>
    <source>
        <strain evidence="5">IoA-00</strain>
    </source>
</reference>
<dbReference type="PIRSF" id="PIRSF004848">
    <property type="entry name" value="YBL036c_PLPDEIII"/>
    <property type="match status" value="1"/>
</dbReference>
<name>A0A7R8CHW4_LEPSM</name>
<feature type="domain" description="Alanine racemase N-terminal" evidence="4">
    <location>
        <begin position="35"/>
        <end position="228"/>
    </location>
</feature>
<protein>
    <recommendedName>
        <fullName evidence="2">Pyridoxal phosphate homeostasis protein</fullName>
        <shortName evidence="2">PLP homeostasis protein</shortName>
    </recommendedName>
</protein>
<comment type="similarity">
    <text evidence="2 3">Belongs to the pyridoxal phosphate-binding protein YggS/PROSC family.</text>
</comment>
<dbReference type="FunFam" id="3.20.20.10:FF:000018">
    <property type="entry name" value="Pyridoxal phosphate homeostasis protein"/>
    <property type="match status" value="1"/>
</dbReference>
<evidence type="ECO:0000256" key="2">
    <source>
        <dbReference type="HAMAP-Rule" id="MF_03225"/>
    </source>
</evidence>
<dbReference type="PROSITE" id="PS01211">
    <property type="entry name" value="UPF0001"/>
    <property type="match status" value="1"/>
</dbReference>
<comment type="function">
    <text evidence="2">Pyridoxal 5'-phosphate (PLP)-binding protein, which may be involved in intracellular homeostatic regulation of pyridoxal 5'-phosphate (PLP), the active form of vitamin B6.</text>
</comment>
<gene>
    <name evidence="5" type="ORF">LSAA_2638</name>
</gene>
<keyword evidence="1 2" id="KW-0663">Pyridoxal phosphate</keyword>
<evidence type="ECO:0000313" key="5">
    <source>
        <dbReference type="EMBL" id="CAF2790186.1"/>
    </source>
</evidence>
<dbReference type="Proteomes" id="UP000675881">
    <property type="component" value="Chromosome 10"/>
</dbReference>
<dbReference type="AlphaFoldDB" id="A0A7R8CHW4"/>
<dbReference type="HAMAP" id="MF_02087">
    <property type="entry name" value="PLP_homeostasis"/>
    <property type="match status" value="1"/>
</dbReference>
<evidence type="ECO:0000313" key="6">
    <source>
        <dbReference type="Proteomes" id="UP000675881"/>
    </source>
</evidence>
<dbReference type="Pfam" id="PF01168">
    <property type="entry name" value="Ala_racemase_N"/>
    <property type="match status" value="1"/>
</dbReference>
<dbReference type="PANTHER" id="PTHR10146:SF14">
    <property type="entry name" value="PYRIDOXAL PHOSPHATE HOMEOSTASIS PROTEIN"/>
    <property type="match status" value="1"/>
</dbReference>